<evidence type="ECO:0000313" key="2">
    <source>
        <dbReference type="EMBL" id="GBP81496.1"/>
    </source>
</evidence>
<feature type="compositionally biased region" description="Polar residues" evidence="1">
    <location>
        <begin position="72"/>
        <end position="85"/>
    </location>
</feature>
<dbReference type="EMBL" id="BGZK01001514">
    <property type="protein sequence ID" value="GBP81496.1"/>
    <property type="molecule type" value="Genomic_DNA"/>
</dbReference>
<accession>A0A4C1YYU9</accession>
<keyword evidence="3" id="KW-1185">Reference proteome</keyword>
<gene>
    <name evidence="2" type="ORF">EVAR_64205_1</name>
</gene>
<reference evidence="2 3" key="1">
    <citation type="journal article" date="2019" name="Commun. Biol.">
        <title>The bagworm genome reveals a unique fibroin gene that provides high tensile strength.</title>
        <authorList>
            <person name="Kono N."/>
            <person name="Nakamura H."/>
            <person name="Ohtoshi R."/>
            <person name="Tomita M."/>
            <person name="Numata K."/>
            <person name="Arakawa K."/>
        </authorList>
    </citation>
    <scope>NUCLEOTIDE SEQUENCE [LARGE SCALE GENOMIC DNA]</scope>
</reference>
<protein>
    <submittedName>
        <fullName evidence="2">Uncharacterized protein</fullName>
    </submittedName>
</protein>
<proteinExistence type="predicted"/>
<feature type="region of interest" description="Disordered" evidence="1">
    <location>
        <begin position="1"/>
        <end position="65"/>
    </location>
</feature>
<comment type="caution">
    <text evidence="2">The sequence shown here is derived from an EMBL/GenBank/DDBJ whole genome shotgun (WGS) entry which is preliminary data.</text>
</comment>
<organism evidence="2 3">
    <name type="scientific">Eumeta variegata</name>
    <name type="common">Bagworm moth</name>
    <name type="synonym">Eumeta japonica</name>
    <dbReference type="NCBI Taxonomy" id="151549"/>
    <lineage>
        <taxon>Eukaryota</taxon>
        <taxon>Metazoa</taxon>
        <taxon>Ecdysozoa</taxon>
        <taxon>Arthropoda</taxon>
        <taxon>Hexapoda</taxon>
        <taxon>Insecta</taxon>
        <taxon>Pterygota</taxon>
        <taxon>Neoptera</taxon>
        <taxon>Endopterygota</taxon>
        <taxon>Lepidoptera</taxon>
        <taxon>Glossata</taxon>
        <taxon>Ditrysia</taxon>
        <taxon>Tineoidea</taxon>
        <taxon>Psychidae</taxon>
        <taxon>Oiketicinae</taxon>
        <taxon>Eumeta</taxon>
    </lineage>
</organism>
<feature type="compositionally biased region" description="Acidic residues" evidence="1">
    <location>
        <begin position="17"/>
        <end position="40"/>
    </location>
</feature>
<dbReference type="Proteomes" id="UP000299102">
    <property type="component" value="Unassembled WGS sequence"/>
</dbReference>
<feature type="region of interest" description="Disordered" evidence="1">
    <location>
        <begin position="72"/>
        <end position="91"/>
    </location>
</feature>
<sequence length="161" mass="16979">MLSFVAPLSSKRRGYGDDEDNPPTPSDDDSDFDDDEDPDNLEVPGGGKTLAAARMADKGKPQMAHLPQITIKPTTNPLAAPQGTSFGPVANMKPIKISASSLTKPGMMPAMSMGMSGMPAKGPIEMGIEIESETGTRPDSGSRIVIENRTVTAMKIYSKIG</sequence>
<evidence type="ECO:0000313" key="3">
    <source>
        <dbReference type="Proteomes" id="UP000299102"/>
    </source>
</evidence>
<dbReference type="OrthoDB" id="7477892at2759"/>
<evidence type="ECO:0000256" key="1">
    <source>
        <dbReference type="SAM" id="MobiDB-lite"/>
    </source>
</evidence>
<name>A0A4C1YYU9_EUMVA</name>
<dbReference type="AlphaFoldDB" id="A0A4C1YYU9"/>